<dbReference type="Proteomes" id="UP001281614">
    <property type="component" value="Unassembled WGS sequence"/>
</dbReference>
<gene>
    <name evidence="1" type="ORF">CKAH01_04922</name>
</gene>
<comment type="caution">
    <text evidence="1">The sequence shown here is derived from an EMBL/GenBank/DDBJ whole genome shotgun (WGS) entry which is preliminary data.</text>
</comment>
<evidence type="ECO:0000313" key="1">
    <source>
        <dbReference type="EMBL" id="KAK2764757.1"/>
    </source>
</evidence>
<keyword evidence="2" id="KW-1185">Reference proteome</keyword>
<accession>A0AAD9YIE2</accession>
<dbReference type="AlphaFoldDB" id="A0AAD9YIE2"/>
<protein>
    <submittedName>
        <fullName evidence="1">Uncharacterized protein</fullName>
    </submittedName>
</protein>
<dbReference type="EMBL" id="VYYT01000135">
    <property type="protein sequence ID" value="KAK2764757.1"/>
    <property type="molecule type" value="Genomic_DNA"/>
</dbReference>
<sequence>MERTYFILRNTNYKPDRFIQLGQLIAEPQLPYRPIAPPLRPLPPDLLQQSYNTDWSLGKSSVSTGEVGANANFLTAIAAEASINATQDSGSSWEAAKLETTTLELGEDDDSQQYVKDSIEGAAVRKWLEGKFFKKVLYIVTGLKIARKPGHTSSEVSGGRGGGLKFAADPGTGGLTSLGAHGNLNRTEGIKETSTPSDDFVFAYRLRKVHISLFNKVALGKDVRGADLYRDGYANNDSSSEIEEDVNNADKEVPVEVDDIDEVLIEDEDFGPSLPGSVEKRSAIDDDDGVECLMVLVG</sequence>
<name>A0AAD9YIE2_COLKA</name>
<evidence type="ECO:0000313" key="2">
    <source>
        <dbReference type="Proteomes" id="UP001281614"/>
    </source>
</evidence>
<proteinExistence type="predicted"/>
<organism evidence="1 2">
    <name type="scientific">Colletotrichum kahawae</name>
    <name type="common">Coffee berry disease fungus</name>
    <dbReference type="NCBI Taxonomy" id="34407"/>
    <lineage>
        <taxon>Eukaryota</taxon>
        <taxon>Fungi</taxon>
        <taxon>Dikarya</taxon>
        <taxon>Ascomycota</taxon>
        <taxon>Pezizomycotina</taxon>
        <taxon>Sordariomycetes</taxon>
        <taxon>Hypocreomycetidae</taxon>
        <taxon>Glomerellales</taxon>
        <taxon>Glomerellaceae</taxon>
        <taxon>Colletotrichum</taxon>
        <taxon>Colletotrichum gloeosporioides species complex</taxon>
    </lineage>
</organism>
<reference evidence="1" key="1">
    <citation type="submission" date="2023-02" db="EMBL/GenBank/DDBJ databases">
        <title>Colletotrichum kahawae CIFC_Que2 genome sequencing and assembly.</title>
        <authorList>
            <person name="Baroncelli R."/>
        </authorList>
    </citation>
    <scope>NUCLEOTIDE SEQUENCE</scope>
    <source>
        <strain evidence="1">CIFC_Que2</strain>
    </source>
</reference>